<organism evidence="1 2">
    <name type="scientific">Leptidea sinapis</name>
    <dbReference type="NCBI Taxonomy" id="189913"/>
    <lineage>
        <taxon>Eukaryota</taxon>
        <taxon>Metazoa</taxon>
        <taxon>Ecdysozoa</taxon>
        <taxon>Arthropoda</taxon>
        <taxon>Hexapoda</taxon>
        <taxon>Insecta</taxon>
        <taxon>Pterygota</taxon>
        <taxon>Neoptera</taxon>
        <taxon>Endopterygota</taxon>
        <taxon>Lepidoptera</taxon>
        <taxon>Glossata</taxon>
        <taxon>Ditrysia</taxon>
        <taxon>Papilionoidea</taxon>
        <taxon>Pieridae</taxon>
        <taxon>Dismorphiinae</taxon>
        <taxon>Leptidea</taxon>
    </lineage>
</organism>
<proteinExistence type="predicted"/>
<gene>
    <name evidence="1" type="ORF">LSINAPIS_LOCUS7975</name>
</gene>
<dbReference type="EMBL" id="FZQP02002747">
    <property type="protein sequence ID" value="VVC96477.1"/>
    <property type="molecule type" value="Genomic_DNA"/>
</dbReference>
<reference evidence="1 2" key="1">
    <citation type="submission" date="2017-07" db="EMBL/GenBank/DDBJ databases">
        <authorList>
            <person name="Talla V."/>
            <person name="Backstrom N."/>
        </authorList>
    </citation>
    <scope>NUCLEOTIDE SEQUENCE [LARGE SCALE GENOMIC DNA]</scope>
</reference>
<dbReference type="AlphaFoldDB" id="A0A5E4QG72"/>
<evidence type="ECO:0000313" key="2">
    <source>
        <dbReference type="Proteomes" id="UP000324832"/>
    </source>
</evidence>
<dbReference type="Proteomes" id="UP000324832">
    <property type="component" value="Unassembled WGS sequence"/>
</dbReference>
<evidence type="ECO:0008006" key="3">
    <source>
        <dbReference type="Google" id="ProtNLM"/>
    </source>
</evidence>
<name>A0A5E4QG72_9NEOP</name>
<evidence type="ECO:0000313" key="1">
    <source>
        <dbReference type="EMBL" id="VVC96477.1"/>
    </source>
</evidence>
<dbReference type="Gene3D" id="2.60.120.970">
    <property type="match status" value="1"/>
</dbReference>
<accession>A0A5E4QG72</accession>
<keyword evidence="2" id="KW-1185">Reference proteome</keyword>
<sequence>MTRGLGWWNRLCGTGKLRERGGVPLASREAAVSERVSRTADRPAHEACAASAITLSVARAARGRRRLPFRAPPAPLCRTTRPLAAPHGPRAGPASLLLLSAWLLLAAADPPCPREPAPCASCRSYEHAREHSLRVIRESLLAKLGFSQAPNTTGRQLPRVPADLMERFERRPSPPGVQADAPALSRTLVSHTEHDDFLARTDDVLVFAR</sequence>
<protein>
    <recommendedName>
        <fullName evidence="3">TGF-beta propeptide domain-containing protein</fullName>
    </recommendedName>
</protein>